<dbReference type="InterPro" id="IPR003593">
    <property type="entry name" value="AAA+_ATPase"/>
</dbReference>
<dbReference type="InterPro" id="IPR002182">
    <property type="entry name" value="NB-ARC"/>
</dbReference>
<dbReference type="InterPro" id="IPR058922">
    <property type="entry name" value="WHD_DRP"/>
</dbReference>
<dbReference type="GO" id="GO:0042742">
    <property type="term" value="P:defense response to bacterium"/>
    <property type="evidence" value="ECO:0007669"/>
    <property type="project" value="UniProtKB-ARBA"/>
</dbReference>
<evidence type="ECO:0000256" key="2">
    <source>
        <dbReference type="ARBA" id="ARBA00022821"/>
    </source>
</evidence>
<dbReference type="InterPro" id="IPR036388">
    <property type="entry name" value="WH-like_DNA-bd_sf"/>
</dbReference>
<dbReference type="GO" id="GO:0002758">
    <property type="term" value="P:innate immune response-activating signaling pathway"/>
    <property type="evidence" value="ECO:0007669"/>
    <property type="project" value="UniProtKB-ARBA"/>
</dbReference>
<dbReference type="Gene3D" id="1.10.10.10">
    <property type="entry name" value="Winged helix-like DNA-binding domain superfamily/Winged helix DNA-binding domain"/>
    <property type="match status" value="1"/>
</dbReference>
<dbReference type="PANTHER" id="PTHR33463">
    <property type="entry name" value="NB-ARC DOMAIN-CONTAINING PROTEIN-RELATED"/>
    <property type="match status" value="1"/>
</dbReference>
<dbReference type="Pfam" id="PF00931">
    <property type="entry name" value="NB-ARC"/>
    <property type="match status" value="1"/>
</dbReference>
<keyword evidence="3" id="KW-0067">ATP-binding</keyword>
<dbReference type="Pfam" id="PF23559">
    <property type="entry name" value="WHD_DRP"/>
    <property type="match status" value="1"/>
</dbReference>
<dbReference type="SUPFAM" id="SSF52540">
    <property type="entry name" value="P-loop containing nucleoside triphosphate hydrolases"/>
    <property type="match status" value="1"/>
</dbReference>
<sequence length="527" mass="59891">MWLVSFLGKTITAAIAAAVPSCIGPLSENIVYPFKVSDNVRALVLTTSALAAIQADVQEKVENAELQGLVQNNQVKQWLDQVEMVRGELDDIKNRYEKRLRCLGDRSFNCWSNYWISKDAKKKSTEVQELRDRGKFEEVAIQITPQVQEFSVGSDVVPQEEADLQEILRYIDNDEYDIIGIWGMGGVGKTRLLRRIHNHCKRSSDFDVLFVTASRECSVEKLQEELCDEHGFGRGTGVVSQARIISNYLGNRNFLVLLDDLWDQIDLQRVGIPFPLGLVNQFKRKVVLTTRLVSVCGLMEVKKSLKVVGLDPEHAFRLFKEKVGNETIHSHPLISSLAIDVVKELNGLPLALITIGRSMYGKRDPREWEDAIDLLKRSRLNEIETTPEEEKIYYKLKFSFDSLESAELQNCFLACSLWPEDFPIYKIKLIECWMGLGLLCAFDAQNIYNPGYTLIGKLLSACLLEEEGSDFVKMHDVMRDMALWLVHTVGIQGINGLCKRGLELIKCYTREVVGFMQSGRHYLQAKN</sequence>
<keyword evidence="2" id="KW-0611">Plant defense</keyword>
<keyword evidence="4" id="KW-0732">Signal</keyword>
<organism evidence="6 7">
    <name type="scientific">Rhynchospora pubera</name>
    <dbReference type="NCBI Taxonomy" id="906938"/>
    <lineage>
        <taxon>Eukaryota</taxon>
        <taxon>Viridiplantae</taxon>
        <taxon>Streptophyta</taxon>
        <taxon>Embryophyta</taxon>
        <taxon>Tracheophyta</taxon>
        <taxon>Spermatophyta</taxon>
        <taxon>Magnoliopsida</taxon>
        <taxon>Liliopsida</taxon>
        <taxon>Poales</taxon>
        <taxon>Cyperaceae</taxon>
        <taxon>Cyperoideae</taxon>
        <taxon>Rhynchosporeae</taxon>
        <taxon>Rhynchospora</taxon>
    </lineage>
</organism>
<dbReference type="PANTHER" id="PTHR33463:SF207">
    <property type="entry name" value="AAA+ ATPASE DOMAIN-CONTAINING PROTEIN"/>
    <property type="match status" value="1"/>
</dbReference>
<evidence type="ECO:0000259" key="5">
    <source>
        <dbReference type="SMART" id="SM00382"/>
    </source>
</evidence>
<dbReference type="GO" id="GO:0043531">
    <property type="term" value="F:ADP binding"/>
    <property type="evidence" value="ECO:0007669"/>
    <property type="project" value="InterPro"/>
</dbReference>
<name>A0AAV8FDJ7_9POAL</name>
<dbReference type="SMART" id="SM00382">
    <property type="entry name" value="AAA"/>
    <property type="match status" value="1"/>
</dbReference>
<keyword evidence="3" id="KW-0547">Nucleotide-binding</keyword>
<dbReference type="FunFam" id="1.10.10.10:FF:000322">
    <property type="entry name" value="Probable disease resistance protein At1g63360"/>
    <property type="match status" value="1"/>
</dbReference>
<keyword evidence="7" id="KW-1185">Reference proteome</keyword>
<dbReference type="PRINTS" id="PR00364">
    <property type="entry name" value="DISEASERSIST"/>
</dbReference>
<dbReference type="Proteomes" id="UP001140206">
    <property type="component" value="Chromosome 2"/>
</dbReference>
<dbReference type="Gene3D" id="1.10.8.430">
    <property type="entry name" value="Helical domain of apoptotic protease-activating factors"/>
    <property type="match status" value="1"/>
</dbReference>
<dbReference type="EMBL" id="JAMFTS010000002">
    <property type="protein sequence ID" value="KAJ4791114.1"/>
    <property type="molecule type" value="Genomic_DNA"/>
</dbReference>
<dbReference type="Gene3D" id="3.40.50.300">
    <property type="entry name" value="P-loop containing nucleotide triphosphate hydrolases"/>
    <property type="match status" value="1"/>
</dbReference>
<evidence type="ECO:0000256" key="1">
    <source>
        <dbReference type="ARBA" id="ARBA00022737"/>
    </source>
</evidence>
<dbReference type="FunFam" id="3.40.50.300:FF:001091">
    <property type="entry name" value="Probable disease resistance protein At1g61300"/>
    <property type="match status" value="1"/>
</dbReference>
<feature type="signal peptide" evidence="4">
    <location>
        <begin position="1"/>
        <end position="18"/>
    </location>
</feature>
<dbReference type="InterPro" id="IPR027417">
    <property type="entry name" value="P-loop_NTPase"/>
</dbReference>
<reference evidence="6" key="1">
    <citation type="submission" date="2022-08" db="EMBL/GenBank/DDBJ databases">
        <authorList>
            <person name="Marques A."/>
        </authorList>
    </citation>
    <scope>NUCLEOTIDE SEQUENCE</scope>
    <source>
        <strain evidence="6">RhyPub2mFocal</strain>
        <tissue evidence="6">Leaves</tissue>
    </source>
</reference>
<keyword evidence="1" id="KW-0677">Repeat</keyword>
<feature type="domain" description="AAA+ ATPase" evidence="5">
    <location>
        <begin position="175"/>
        <end position="329"/>
    </location>
</feature>
<gene>
    <name evidence="6" type="ORF">LUZ62_042360</name>
</gene>
<dbReference type="GO" id="GO:0005524">
    <property type="term" value="F:ATP binding"/>
    <property type="evidence" value="ECO:0007669"/>
    <property type="project" value="UniProtKB-KW"/>
</dbReference>
<dbReference type="AlphaFoldDB" id="A0AAV8FDJ7"/>
<dbReference type="GO" id="GO:0009626">
    <property type="term" value="P:plant-type hypersensitive response"/>
    <property type="evidence" value="ECO:0007669"/>
    <property type="project" value="UniProtKB-ARBA"/>
</dbReference>
<dbReference type="InterPro" id="IPR042197">
    <property type="entry name" value="Apaf_helical"/>
</dbReference>
<protein>
    <submittedName>
        <fullName evidence="6">Disease resistance protein (CC-NBS-LRR class) family</fullName>
    </submittedName>
</protein>
<evidence type="ECO:0000256" key="4">
    <source>
        <dbReference type="SAM" id="SignalP"/>
    </source>
</evidence>
<dbReference type="InterPro" id="IPR050905">
    <property type="entry name" value="Plant_NBS-LRR"/>
</dbReference>
<proteinExistence type="predicted"/>
<evidence type="ECO:0000256" key="3">
    <source>
        <dbReference type="ARBA" id="ARBA00022840"/>
    </source>
</evidence>
<accession>A0AAV8FDJ7</accession>
<evidence type="ECO:0000313" key="6">
    <source>
        <dbReference type="EMBL" id="KAJ4791114.1"/>
    </source>
</evidence>
<feature type="chain" id="PRO_5043877298" evidence="4">
    <location>
        <begin position="19"/>
        <end position="527"/>
    </location>
</feature>
<evidence type="ECO:0000313" key="7">
    <source>
        <dbReference type="Proteomes" id="UP001140206"/>
    </source>
</evidence>
<comment type="caution">
    <text evidence="6">The sequence shown here is derived from an EMBL/GenBank/DDBJ whole genome shotgun (WGS) entry which is preliminary data.</text>
</comment>